<dbReference type="InterPro" id="IPR052207">
    <property type="entry name" value="Max-like/E-box_TFs"/>
</dbReference>
<dbReference type="EMBL" id="JBCAWK010000001">
    <property type="protein sequence ID" value="KAK8870026.1"/>
    <property type="molecule type" value="Genomic_DNA"/>
</dbReference>
<dbReference type="PROSITE" id="PS50888">
    <property type="entry name" value="BHLH"/>
    <property type="match status" value="1"/>
</dbReference>
<feature type="compositionally biased region" description="Acidic residues" evidence="6">
    <location>
        <begin position="897"/>
        <end position="915"/>
    </location>
</feature>
<evidence type="ECO:0000259" key="7">
    <source>
        <dbReference type="PROSITE" id="PS50888"/>
    </source>
</evidence>
<evidence type="ECO:0000256" key="1">
    <source>
        <dbReference type="ARBA" id="ARBA00004123"/>
    </source>
</evidence>
<feature type="compositionally biased region" description="Polar residues" evidence="6">
    <location>
        <begin position="260"/>
        <end position="278"/>
    </location>
</feature>
<protein>
    <recommendedName>
        <fullName evidence="7">BHLH domain-containing protein</fullName>
    </recommendedName>
</protein>
<feature type="region of interest" description="Disordered" evidence="6">
    <location>
        <begin position="723"/>
        <end position="749"/>
    </location>
</feature>
<feature type="region of interest" description="Disordered" evidence="6">
    <location>
        <begin position="770"/>
        <end position="801"/>
    </location>
</feature>
<feature type="region of interest" description="Disordered" evidence="6">
    <location>
        <begin position="650"/>
        <end position="696"/>
    </location>
</feature>
<dbReference type="GeneID" id="92177856"/>
<keyword evidence="9" id="KW-1185">Reference proteome</keyword>
<dbReference type="GO" id="GO:0046983">
    <property type="term" value="F:protein dimerization activity"/>
    <property type="evidence" value="ECO:0007669"/>
    <property type="project" value="InterPro"/>
</dbReference>
<dbReference type="Gene3D" id="4.10.280.10">
    <property type="entry name" value="Helix-loop-helix DNA-binding domain"/>
    <property type="match status" value="1"/>
</dbReference>
<feature type="region of interest" description="Disordered" evidence="6">
    <location>
        <begin position="838"/>
        <end position="963"/>
    </location>
</feature>
<dbReference type="GO" id="GO:0005634">
    <property type="term" value="C:nucleus"/>
    <property type="evidence" value="ECO:0007669"/>
    <property type="project" value="UniProtKB-SubCell"/>
</dbReference>
<feature type="region of interest" description="Disordered" evidence="6">
    <location>
        <begin position="1"/>
        <end position="24"/>
    </location>
</feature>
<evidence type="ECO:0000256" key="6">
    <source>
        <dbReference type="SAM" id="MobiDB-lite"/>
    </source>
</evidence>
<evidence type="ECO:0000256" key="2">
    <source>
        <dbReference type="ARBA" id="ARBA00023015"/>
    </source>
</evidence>
<comment type="subcellular location">
    <subcellularLocation>
        <location evidence="1">Nucleus</location>
    </subcellularLocation>
</comment>
<dbReference type="InterPro" id="IPR036638">
    <property type="entry name" value="HLH_DNA-bd_sf"/>
</dbReference>
<feature type="compositionally biased region" description="Polar residues" evidence="6">
    <location>
        <begin position="527"/>
        <end position="549"/>
    </location>
</feature>
<dbReference type="GO" id="GO:0000978">
    <property type="term" value="F:RNA polymerase II cis-regulatory region sequence-specific DNA binding"/>
    <property type="evidence" value="ECO:0007669"/>
    <property type="project" value="TreeGrafter"/>
</dbReference>
<dbReference type="SMART" id="SM00353">
    <property type="entry name" value="HLH"/>
    <property type="match status" value="1"/>
</dbReference>
<dbReference type="Proteomes" id="UP001388673">
    <property type="component" value="Unassembled WGS sequence"/>
</dbReference>
<feature type="domain" description="BHLH" evidence="7">
    <location>
        <begin position="735"/>
        <end position="818"/>
    </location>
</feature>
<gene>
    <name evidence="8" type="ORF">IAR55_000596</name>
</gene>
<dbReference type="Pfam" id="PF00010">
    <property type="entry name" value="HLH"/>
    <property type="match status" value="1"/>
</dbReference>
<feature type="compositionally biased region" description="Polar residues" evidence="6">
    <location>
        <begin position="950"/>
        <end position="963"/>
    </location>
</feature>
<reference evidence="8 9" key="1">
    <citation type="journal article" date="2024" name="bioRxiv">
        <title>Comparative genomics of Cryptococcus and Kwoniella reveals pathogenesis evolution and contrasting karyotype dynamics via intercentromeric recombination or chromosome fusion.</title>
        <authorList>
            <person name="Coelho M.A."/>
            <person name="David-Palma M."/>
            <person name="Shea T."/>
            <person name="Bowers K."/>
            <person name="McGinley-Smith S."/>
            <person name="Mohammad A.W."/>
            <person name="Gnirke A."/>
            <person name="Yurkov A.M."/>
            <person name="Nowrousian M."/>
            <person name="Sun S."/>
            <person name="Cuomo C.A."/>
            <person name="Heitman J."/>
        </authorList>
    </citation>
    <scope>NUCLEOTIDE SEQUENCE [LARGE SCALE GENOMIC DNA]</scope>
    <source>
        <strain evidence="8 9">CBS 13917</strain>
    </source>
</reference>
<dbReference type="RefSeq" id="XP_066806272.1">
    <property type="nucleotide sequence ID" value="XM_066943730.1"/>
</dbReference>
<dbReference type="GO" id="GO:0000981">
    <property type="term" value="F:DNA-binding transcription factor activity, RNA polymerase II-specific"/>
    <property type="evidence" value="ECO:0007669"/>
    <property type="project" value="TreeGrafter"/>
</dbReference>
<feature type="region of interest" description="Disordered" evidence="6">
    <location>
        <begin position="341"/>
        <end position="441"/>
    </location>
</feature>
<feature type="region of interest" description="Disordered" evidence="6">
    <location>
        <begin position="246"/>
        <end position="297"/>
    </location>
</feature>
<feature type="compositionally biased region" description="Low complexity" evidence="6">
    <location>
        <begin position="672"/>
        <end position="694"/>
    </location>
</feature>
<evidence type="ECO:0000313" key="8">
    <source>
        <dbReference type="EMBL" id="KAK8870026.1"/>
    </source>
</evidence>
<proteinExistence type="predicted"/>
<name>A0AAW0Z7B7_9TREE</name>
<evidence type="ECO:0000256" key="3">
    <source>
        <dbReference type="ARBA" id="ARBA00023125"/>
    </source>
</evidence>
<dbReference type="CDD" id="cd11405">
    <property type="entry name" value="bHLHzip_MLXIP_like"/>
    <property type="match status" value="1"/>
</dbReference>
<keyword evidence="2" id="KW-0805">Transcription regulation</keyword>
<comment type="caution">
    <text evidence="8">The sequence shown here is derived from an EMBL/GenBank/DDBJ whole genome shotgun (WGS) entry which is preliminary data.</text>
</comment>
<keyword evidence="4" id="KW-0804">Transcription</keyword>
<dbReference type="InterPro" id="IPR011598">
    <property type="entry name" value="bHLH_dom"/>
</dbReference>
<organism evidence="8 9">
    <name type="scientific">Kwoniella newhampshirensis</name>
    <dbReference type="NCBI Taxonomy" id="1651941"/>
    <lineage>
        <taxon>Eukaryota</taxon>
        <taxon>Fungi</taxon>
        <taxon>Dikarya</taxon>
        <taxon>Basidiomycota</taxon>
        <taxon>Agaricomycotina</taxon>
        <taxon>Tremellomycetes</taxon>
        <taxon>Tremellales</taxon>
        <taxon>Cryptococcaceae</taxon>
        <taxon>Kwoniella</taxon>
    </lineage>
</organism>
<feature type="compositionally biased region" description="Polar residues" evidence="6">
    <location>
        <begin position="422"/>
        <end position="438"/>
    </location>
</feature>
<dbReference type="SUPFAM" id="SSF47459">
    <property type="entry name" value="HLH, helix-loop-helix DNA-binding domain"/>
    <property type="match status" value="1"/>
</dbReference>
<feature type="compositionally biased region" description="Basic and acidic residues" evidence="6">
    <location>
        <begin position="733"/>
        <end position="749"/>
    </location>
</feature>
<feature type="compositionally biased region" description="Low complexity" evidence="6">
    <location>
        <begin position="207"/>
        <end position="221"/>
    </location>
</feature>
<feature type="compositionally biased region" description="Low complexity" evidence="6">
    <location>
        <begin position="571"/>
        <end position="585"/>
    </location>
</feature>
<feature type="compositionally biased region" description="Polar residues" evidence="6">
    <location>
        <begin position="341"/>
        <end position="370"/>
    </location>
</feature>
<feature type="compositionally biased region" description="Basic and acidic residues" evidence="6">
    <location>
        <begin position="48"/>
        <end position="58"/>
    </location>
</feature>
<feature type="region of interest" description="Disordered" evidence="6">
    <location>
        <begin position="461"/>
        <end position="589"/>
    </location>
</feature>
<feature type="compositionally biased region" description="Basic and acidic residues" evidence="6">
    <location>
        <begin position="838"/>
        <end position="863"/>
    </location>
</feature>
<keyword evidence="3" id="KW-0238">DNA-binding</keyword>
<evidence type="ECO:0000256" key="4">
    <source>
        <dbReference type="ARBA" id="ARBA00023163"/>
    </source>
</evidence>
<feature type="region of interest" description="Disordered" evidence="6">
    <location>
        <begin position="176"/>
        <end position="233"/>
    </location>
</feature>
<keyword evidence="5" id="KW-0539">Nucleus</keyword>
<dbReference type="AlphaFoldDB" id="A0AAW0Z7B7"/>
<accession>A0AAW0Z7B7</accession>
<feature type="compositionally biased region" description="Polar residues" evidence="6">
    <location>
        <begin position="466"/>
        <end position="498"/>
    </location>
</feature>
<evidence type="ECO:0000313" key="9">
    <source>
        <dbReference type="Proteomes" id="UP001388673"/>
    </source>
</evidence>
<evidence type="ECO:0000256" key="5">
    <source>
        <dbReference type="ARBA" id="ARBA00023242"/>
    </source>
</evidence>
<feature type="region of interest" description="Disordered" evidence="6">
    <location>
        <begin position="36"/>
        <end position="100"/>
    </location>
</feature>
<feature type="compositionally biased region" description="Acidic residues" evidence="6">
    <location>
        <begin position="864"/>
        <end position="889"/>
    </location>
</feature>
<dbReference type="KEGG" id="kne:92177856"/>
<sequence>MEPTTTSSAVSPSSSSFPSGQDSDLFSLDFLALTGIDPSMSSMTSPQDLDRSQRERQNQHQNQEMEAGPSDFSPRTARNSSKRASMQRQGGQSTGQDTGHAMDVDEAQMEDMLAAMSRGQDEDYARQEYDAVQSAILQQQLQAIHMQSPLGFDISNPNFPLGQLFLSSPEARQALHLHQSSQGGGSNQHLQSQHSHSDRNGGSSKWQGQSTTGGMPTPGSGEIMPSGRADPMSPMHLEMFARSQGMDVNDPNMMPLLSPALSQHTSTSNYASPTNHVAFSSHSHRNSLSHSQPQPLNKSPIEQLQEQQRQFQEQLASLQQQQLEMQATAAAVIAASTSPYIASSGHSSTGSRPATTPGITPSSAIFSPLTSPALEATNRASRSQGHSHQHFSPAVNGQQLRGPHPLSALSSPALNPVGSSGGAQQTLSPALGPQNNGDLTDPEYLRALVGFMDSNNNNSNVNSYSDISQPTYHSPSMASTSTAGHSTILASPALNPSTGPGPHRHPLPLKSRPSPMLKPTGHRSHNRTSSTTGNGNYSVPTSPSVQKSYPSGPGIGLGYLPPSAVDQRHLNSNVSNSTTSTPSPVDLSHIMPPPPVPNGSYKGRKGVTPMTPASLMNLAGDTEIILSEDSHQAGDVAISYQGDVPAPTLLPRTSGRHSGLGTGSRTAKSKPTAANGANTNGNGTNKKAVGNKAGSMGASGKRALAIRPQGGVGVRAATKASAAAAAASQSTEPETRKTSHKAAEQKRRDSLKAGFDELRLLLPPINTEALDAETGEPIPGSSAPRLLPKSSLVPDDNPNRGVSKVALLRFGNEFIEKLKERVDKRDDYIEKLREEVSRLRKEGGQAEREGMEDLLEFDWKKGEDEEFDGETEEADEEEEEVAEDEDMDVERERQGDIEDEGEGDTDDVEAEDEELQTTVRGGARGRRSLSTNTKSPALRAAIKRPGVVKTGSSSGNTVMSKRR</sequence>
<dbReference type="PANTHER" id="PTHR15741:SF38">
    <property type="entry name" value="BHLH DOMAIN-CONTAINING PROTEIN"/>
    <property type="match status" value="1"/>
</dbReference>
<feature type="compositionally biased region" description="Polar residues" evidence="6">
    <location>
        <begin position="76"/>
        <end position="97"/>
    </location>
</feature>
<feature type="compositionally biased region" description="Low complexity" evidence="6">
    <location>
        <begin position="176"/>
        <end position="194"/>
    </location>
</feature>
<dbReference type="PANTHER" id="PTHR15741">
    <property type="entry name" value="BASIC HELIX-LOOP-HELIX ZIP TRANSCRIPTION FACTOR"/>
    <property type="match status" value="1"/>
</dbReference>